<keyword evidence="3" id="KW-1185">Reference proteome</keyword>
<organism evidence="1 3">
    <name type="scientific">Lucifera butyrica</name>
    <dbReference type="NCBI Taxonomy" id="1351585"/>
    <lineage>
        <taxon>Bacteria</taxon>
        <taxon>Bacillati</taxon>
        <taxon>Bacillota</taxon>
        <taxon>Negativicutes</taxon>
        <taxon>Veillonellales</taxon>
        <taxon>Veillonellaceae</taxon>
        <taxon>Lucifera</taxon>
    </lineage>
</organism>
<name>A0A498R6C3_9FIRM</name>
<reference evidence="1 3" key="1">
    <citation type="submission" date="2018-06" db="EMBL/GenBank/DDBJ databases">
        <authorList>
            <person name="Strepis N."/>
        </authorList>
    </citation>
    <scope>NUCLEOTIDE SEQUENCE [LARGE SCALE GENOMIC DNA]</scope>
    <source>
        <strain evidence="1">LUCI</strain>
    </source>
</reference>
<dbReference type="AlphaFoldDB" id="A0A498R6C3"/>
<dbReference type="EMBL" id="UPPP01000089">
    <property type="protein sequence ID" value="VBB08388.1"/>
    <property type="molecule type" value="Genomic_DNA"/>
</dbReference>
<sequence length="190" mass="22411">MFNPYYSSECCLSETEVHLRDCFRLLWEQHVYWTRMVILGIVFDLPDLEQTTERLLRNAPDFAKVFCRFYGNEIAFEFERLIRDHLVIAAELVKAAKAGDSRAAVDAEKRWYENAEEIVCFLNQINPNWSVECMREMWFTHLALTKEEAVAMLKEDYSRSIETFNKIEKEILMMADDFSNGIICQLRTVP</sequence>
<evidence type="ECO:0000313" key="2">
    <source>
        <dbReference type="EMBL" id="VBB08388.1"/>
    </source>
</evidence>
<accession>A0A498R6C3</accession>
<dbReference type="EMBL" id="UPPP01000087">
    <property type="protein sequence ID" value="VBB08316.1"/>
    <property type="molecule type" value="Genomic_DNA"/>
</dbReference>
<gene>
    <name evidence="1" type="ORF">LUCI_3587</name>
    <name evidence="2" type="ORF">LUCI_3660</name>
</gene>
<protein>
    <recommendedName>
        <fullName evidence="4">Acetylglutamate kinase</fullName>
    </recommendedName>
</protein>
<evidence type="ECO:0008006" key="4">
    <source>
        <dbReference type="Google" id="ProtNLM"/>
    </source>
</evidence>
<dbReference type="Proteomes" id="UP000277811">
    <property type="component" value="Unassembled WGS sequence"/>
</dbReference>
<evidence type="ECO:0000313" key="3">
    <source>
        <dbReference type="Proteomes" id="UP000277811"/>
    </source>
</evidence>
<evidence type="ECO:0000313" key="1">
    <source>
        <dbReference type="EMBL" id="VBB08316.1"/>
    </source>
</evidence>
<proteinExistence type="predicted"/>